<dbReference type="SMART" id="SM00388">
    <property type="entry name" value="HisKA"/>
    <property type="match status" value="1"/>
</dbReference>
<feature type="domain" description="Histidine kinase" evidence="15">
    <location>
        <begin position="165"/>
        <end position="385"/>
    </location>
</feature>
<keyword evidence="9 16" id="KW-0418">Kinase</keyword>
<dbReference type="Pfam" id="PF00512">
    <property type="entry name" value="HisKA"/>
    <property type="match status" value="1"/>
</dbReference>
<evidence type="ECO:0000256" key="10">
    <source>
        <dbReference type="ARBA" id="ARBA00022840"/>
    </source>
</evidence>
<dbReference type="Pfam" id="PF02518">
    <property type="entry name" value="HATPase_c"/>
    <property type="match status" value="1"/>
</dbReference>
<evidence type="ECO:0000256" key="12">
    <source>
        <dbReference type="ARBA" id="ARBA00023012"/>
    </source>
</evidence>
<name>E1NTC7_9LACO</name>
<accession>E1NTC7</accession>
<dbReference type="Gene3D" id="1.10.287.130">
    <property type="match status" value="1"/>
</dbReference>
<evidence type="ECO:0000256" key="14">
    <source>
        <dbReference type="SAM" id="Phobius"/>
    </source>
</evidence>
<keyword evidence="6" id="KW-0808">Transferase</keyword>
<gene>
    <name evidence="16" type="ORF">HMPREF9211_1538</name>
</gene>
<comment type="subcellular location">
    <subcellularLocation>
        <location evidence="2">Cell membrane</location>
        <topology evidence="2">Multi-pass membrane protein</topology>
    </subcellularLocation>
</comment>
<dbReference type="InterPro" id="IPR004358">
    <property type="entry name" value="Sig_transdc_His_kin-like_C"/>
</dbReference>
<dbReference type="InterPro" id="IPR036097">
    <property type="entry name" value="HisK_dim/P_sf"/>
</dbReference>
<dbReference type="SUPFAM" id="SSF47384">
    <property type="entry name" value="Homodimeric domain of signal transducing histidine kinase"/>
    <property type="match status" value="1"/>
</dbReference>
<dbReference type="AlphaFoldDB" id="E1NTC7"/>
<evidence type="ECO:0000256" key="9">
    <source>
        <dbReference type="ARBA" id="ARBA00022777"/>
    </source>
</evidence>
<dbReference type="InterPro" id="IPR003594">
    <property type="entry name" value="HATPase_dom"/>
</dbReference>
<dbReference type="InterPro" id="IPR036890">
    <property type="entry name" value="HATPase_C_sf"/>
</dbReference>
<keyword evidence="8" id="KW-0547">Nucleotide-binding</keyword>
<dbReference type="PROSITE" id="PS50109">
    <property type="entry name" value="HIS_KIN"/>
    <property type="match status" value="1"/>
</dbReference>
<organism evidence="16 17">
    <name type="scientific">Lactobacillus iners LactinV 01V1-a</name>
    <dbReference type="NCBI Taxonomy" id="879297"/>
    <lineage>
        <taxon>Bacteria</taxon>
        <taxon>Bacillati</taxon>
        <taxon>Bacillota</taxon>
        <taxon>Bacilli</taxon>
        <taxon>Lactobacillales</taxon>
        <taxon>Lactobacillaceae</taxon>
        <taxon>Lactobacillus</taxon>
    </lineage>
</organism>
<evidence type="ECO:0000313" key="16">
    <source>
        <dbReference type="EMBL" id="EFO70615.1"/>
    </source>
</evidence>
<evidence type="ECO:0000313" key="17">
    <source>
        <dbReference type="Proteomes" id="UP000003648"/>
    </source>
</evidence>
<dbReference type="PANTHER" id="PTHR45528">
    <property type="entry name" value="SENSOR HISTIDINE KINASE CPXA"/>
    <property type="match status" value="1"/>
</dbReference>
<dbReference type="InterPro" id="IPR005467">
    <property type="entry name" value="His_kinase_dom"/>
</dbReference>
<dbReference type="PRINTS" id="PR00344">
    <property type="entry name" value="BCTRLSENSOR"/>
</dbReference>
<proteinExistence type="predicted"/>
<evidence type="ECO:0000256" key="6">
    <source>
        <dbReference type="ARBA" id="ARBA00022679"/>
    </source>
</evidence>
<evidence type="ECO:0000259" key="15">
    <source>
        <dbReference type="PROSITE" id="PS50109"/>
    </source>
</evidence>
<keyword evidence="4" id="KW-1003">Cell membrane</keyword>
<evidence type="ECO:0000256" key="7">
    <source>
        <dbReference type="ARBA" id="ARBA00022692"/>
    </source>
</evidence>
<dbReference type="FunFam" id="1.10.287.130:FF:000001">
    <property type="entry name" value="Two-component sensor histidine kinase"/>
    <property type="match status" value="1"/>
</dbReference>
<dbReference type="SMART" id="SM00387">
    <property type="entry name" value="HATPase_c"/>
    <property type="match status" value="1"/>
</dbReference>
<sequence>MKYNSCDEEVTFLSKKEKIRLILEAVVTFGLLCLLNLSLLVLLNLLILGSSKFVDGILLFNNTLNNWNHLPFFAWQKVIINVIFVLELFVVYLRMMRRYHQFQMYHIIKELHYIADGHFNYRIPFKFKGPLQDVVDSINALVDSTCMAISEEKAVEKSKDELIANLSHDLRTPLTSIIGYMSLLKMHQNSMLPAQRQEYLNIVFDKSLQMKSMTNDLFEYATLNFSHDKKLELEQIKISSLIEQIAAGFALEAEKKQIDIKTSCEPQDLEIAVDVKKIVRMFNNLISNAVKYGVGAKNIYVSVKKISNDMVQIIVSNDGQAIPQDALGKLFDRFYRVEESRSPKTGGSGLGLAITKTIVEMHHGTIFCTSNQKLTSFIIDLPINIQKIIWMCYNLH</sequence>
<reference evidence="16 17" key="1">
    <citation type="submission" date="2010-09" db="EMBL/GenBank/DDBJ databases">
        <authorList>
            <person name="Durkin A.S."/>
            <person name="Madupu R."/>
            <person name="Torralba M."/>
            <person name="Gillis M."/>
            <person name="Methe B."/>
            <person name="Sutton G."/>
            <person name="Nelson K.E."/>
        </authorList>
    </citation>
    <scope>NUCLEOTIDE SEQUENCE [LARGE SCALE GENOMIC DNA]</scope>
    <source>
        <strain evidence="16 17">LactinV 01V1-a</strain>
    </source>
</reference>
<dbReference type="EC" id="2.7.13.3" evidence="3"/>
<dbReference type="GO" id="GO:0000155">
    <property type="term" value="F:phosphorelay sensor kinase activity"/>
    <property type="evidence" value="ECO:0007669"/>
    <property type="project" value="InterPro"/>
</dbReference>
<keyword evidence="7 14" id="KW-0812">Transmembrane</keyword>
<dbReference type="FunFam" id="3.30.565.10:FF:000013">
    <property type="entry name" value="Two-component sensor histidine kinase"/>
    <property type="match status" value="1"/>
</dbReference>
<evidence type="ECO:0000256" key="3">
    <source>
        <dbReference type="ARBA" id="ARBA00012438"/>
    </source>
</evidence>
<keyword evidence="10" id="KW-0067">ATP-binding</keyword>
<feature type="transmembrane region" description="Helical" evidence="14">
    <location>
        <begin position="69"/>
        <end position="93"/>
    </location>
</feature>
<dbReference type="InterPro" id="IPR050398">
    <property type="entry name" value="HssS/ArlS-like"/>
</dbReference>
<evidence type="ECO:0000256" key="8">
    <source>
        <dbReference type="ARBA" id="ARBA00022741"/>
    </source>
</evidence>
<dbReference type="GO" id="GO:0005886">
    <property type="term" value="C:plasma membrane"/>
    <property type="evidence" value="ECO:0007669"/>
    <property type="project" value="UniProtKB-SubCell"/>
</dbReference>
<evidence type="ECO:0000256" key="1">
    <source>
        <dbReference type="ARBA" id="ARBA00000085"/>
    </source>
</evidence>
<protein>
    <recommendedName>
        <fullName evidence="3">histidine kinase</fullName>
        <ecNumber evidence="3">2.7.13.3</ecNumber>
    </recommendedName>
</protein>
<comment type="caution">
    <text evidence="16">The sequence shown here is derived from an EMBL/GenBank/DDBJ whole genome shotgun (WGS) entry which is preliminary data.</text>
</comment>
<dbReference type="Gene3D" id="3.30.565.10">
    <property type="entry name" value="Histidine kinase-like ATPase, C-terminal domain"/>
    <property type="match status" value="1"/>
</dbReference>
<evidence type="ECO:0000256" key="13">
    <source>
        <dbReference type="ARBA" id="ARBA00023136"/>
    </source>
</evidence>
<dbReference type="InterPro" id="IPR003661">
    <property type="entry name" value="HisK_dim/P_dom"/>
</dbReference>
<dbReference type="PANTHER" id="PTHR45528:SF1">
    <property type="entry name" value="SENSOR HISTIDINE KINASE CPXA"/>
    <property type="match status" value="1"/>
</dbReference>
<keyword evidence="13 14" id="KW-0472">Membrane</keyword>
<keyword evidence="12" id="KW-0902">Two-component regulatory system</keyword>
<dbReference type="CDD" id="cd00082">
    <property type="entry name" value="HisKA"/>
    <property type="match status" value="1"/>
</dbReference>
<evidence type="ECO:0000256" key="11">
    <source>
        <dbReference type="ARBA" id="ARBA00022989"/>
    </source>
</evidence>
<feature type="transmembrane region" description="Helical" evidence="14">
    <location>
        <begin position="21"/>
        <end position="49"/>
    </location>
</feature>
<comment type="catalytic activity">
    <reaction evidence="1">
        <text>ATP + protein L-histidine = ADP + protein N-phospho-L-histidine.</text>
        <dbReference type="EC" id="2.7.13.3"/>
    </reaction>
</comment>
<evidence type="ECO:0000256" key="2">
    <source>
        <dbReference type="ARBA" id="ARBA00004651"/>
    </source>
</evidence>
<dbReference type="SUPFAM" id="SSF55874">
    <property type="entry name" value="ATPase domain of HSP90 chaperone/DNA topoisomerase II/histidine kinase"/>
    <property type="match status" value="1"/>
</dbReference>
<dbReference type="GO" id="GO:0005524">
    <property type="term" value="F:ATP binding"/>
    <property type="evidence" value="ECO:0007669"/>
    <property type="project" value="UniProtKB-KW"/>
</dbReference>
<evidence type="ECO:0000256" key="5">
    <source>
        <dbReference type="ARBA" id="ARBA00022553"/>
    </source>
</evidence>
<keyword evidence="11 14" id="KW-1133">Transmembrane helix</keyword>
<keyword evidence="5" id="KW-0597">Phosphoprotein</keyword>
<dbReference type="Proteomes" id="UP000003648">
    <property type="component" value="Unassembled WGS sequence"/>
</dbReference>
<evidence type="ECO:0000256" key="4">
    <source>
        <dbReference type="ARBA" id="ARBA00022475"/>
    </source>
</evidence>
<dbReference type="EMBL" id="AEHQ01000059">
    <property type="protein sequence ID" value="EFO70615.1"/>
    <property type="molecule type" value="Genomic_DNA"/>
</dbReference>